<keyword evidence="2" id="KW-1185">Reference proteome</keyword>
<reference evidence="1 2" key="1">
    <citation type="submission" date="2013-09" db="EMBL/GenBank/DDBJ databases">
        <title>Corchorus capsularis genome sequencing.</title>
        <authorList>
            <person name="Alam M."/>
            <person name="Haque M.S."/>
            <person name="Islam M.S."/>
            <person name="Emdad E.M."/>
            <person name="Islam M.M."/>
            <person name="Ahmed B."/>
            <person name="Halim A."/>
            <person name="Hossen Q.M.M."/>
            <person name="Hossain M.Z."/>
            <person name="Ahmed R."/>
            <person name="Khan M.M."/>
            <person name="Islam R."/>
            <person name="Rashid M.M."/>
            <person name="Khan S.A."/>
            <person name="Rahman M.S."/>
            <person name="Alam M."/>
        </authorList>
    </citation>
    <scope>NUCLEOTIDE SEQUENCE [LARGE SCALE GENOMIC DNA]</scope>
    <source>
        <strain evidence="2">cv. CVL-1</strain>
        <tissue evidence="1">Whole seedling</tissue>
    </source>
</reference>
<evidence type="ECO:0000313" key="1">
    <source>
        <dbReference type="EMBL" id="OMO66785.1"/>
    </source>
</evidence>
<evidence type="ECO:0000313" key="2">
    <source>
        <dbReference type="Proteomes" id="UP000188268"/>
    </source>
</evidence>
<proteinExistence type="predicted"/>
<dbReference type="Proteomes" id="UP000188268">
    <property type="component" value="Unassembled WGS sequence"/>
</dbReference>
<protein>
    <submittedName>
        <fullName evidence="1">Uncharacterized protein</fullName>
    </submittedName>
</protein>
<organism evidence="1 2">
    <name type="scientific">Corchorus capsularis</name>
    <name type="common">Jute</name>
    <dbReference type="NCBI Taxonomy" id="210143"/>
    <lineage>
        <taxon>Eukaryota</taxon>
        <taxon>Viridiplantae</taxon>
        <taxon>Streptophyta</taxon>
        <taxon>Embryophyta</taxon>
        <taxon>Tracheophyta</taxon>
        <taxon>Spermatophyta</taxon>
        <taxon>Magnoliopsida</taxon>
        <taxon>eudicotyledons</taxon>
        <taxon>Gunneridae</taxon>
        <taxon>Pentapetalae</taxon>
        <taxon>rosids</taxon>
        <taxon>malvids</taxon>
        <taxon>Malvales</taxon>
        <taxon>Malvaceae</taxon>
        <taxon>Grewioideae</taxon>
        <taxon>Apeibeae</taxon>
        <taxon>Corchorus</taxon>
    </lineage>
</organism>
<comment type="caution">
    <text evidence="1">The sequence shown here is derived from an EMBL/GenBank/DDBJ whole genome shotgun (WGS) entry which is preliminary data.</text>
</comment>
<name>A0A1R3H8X6_COCAP</name>
<dbReference type="Gramene" id="OMO66785">
    <property type="protein sequence ID" value="OMO66785"/>
    <property type="gene ID" value="CCACVL1_20989"/>
</dbReference>
<gene>
    <name evidence="1" type="ORF">CCACVL1_20989</name>
</gene>
<sequence>MQKWPHKPSQAVLIVAVHLRSLIPSE</sequence>
<dbReference type="AlphaFoldDB" id="A0A1R3H8X6"/>
<dbReference type="EMBL" id="AWWV01012497">
    <property type="protein sequence ID" value="OMO66785.1"/>
    <property type="molecule type" value="Genomic_DNA"/>
</dbReference>
<accession>A0A1R3H8X6</accession>